<organism evidence="2 3">
    <name type="scientific">Vreelandella olivaria</name>
    <dbReference type="NCBI Taxonomy" id="390919"/>
    <lineage>
        <taxon>Bacteria</taxon>
        <taxon>Pseudomonadati</taxon>
        <taxon>Pseudomonadota</taxon>
        <taxon>Gammaproteobacteria</taxon>
        <taxon>Oceanospirillales</taxon>
        <taxon>Halomonadaceae</taxon>
        <taxon>Vreelandella</taxon>
    </lineage>
</organism>
<evidence type="ECO:0000313" key="2">
    <source>
        <dbReference type="EMBL" id="BBI48641.1"/>
    </source>
</evidence>
<sequence>MSESNQPSSVVPGGNAIQPRMVLWSITIVAVGLSLFQLYSAGIQPLGLFYQRSIHLALIMVLAFLMFPAFGPTRKRGVLGWGLDLLFLLGRSSPVAT</sequence>
<proteinExistence type="predicted"/>
<evidence type="ECO:0000256" key="1">
    <source>
        <dbReference type="SAM" id="Phobius"/>
    </source>
</evidence>
<keyword evidence="1" id="KW-0812">Transmembrane</keyword>
<keyword evidence="3" id="KW-1185">Reference proteome</keyword>
<gene>
    <name evidence="2" type="ORF">HORIV_10620</name>
</gene>
<reference evidence="3" key="1">
    <citation type="journal article" date="2019" name="Microbiol. Resour. Announc.">
        <title>Complete Genome Sequence of Halomonas olivaria, a Moderately Halophilic Bacterium Isolated from Olive Processing Effluents, Obtained by Nanopore Sequencing.</title>
        <authorList>
            <person name="Nagata S."/>
            <person name="Ii K.M."/>
            <person name="Tsukimi T."/>
            <person name="Miura M.C."/>
            <person name="Galipon J."/>
            <person name="Arakawa K."/>
        </authorList>
    </citation>
    <scope>NUCLEOTIDE SEQUENCE [LARGE SCALE GENOMIC DNA]</scope>
    <source>
        <strain evidence="3">TYRC17</strain>
    </source>
</reference>
<feature type="transmembrane region" description="Helical" evidence="1">
    <location>
        <begin position="21"/>
        <end position="41"/>
    </location>
</feature>
<name>A0ABN5WNU9_9GAMM</name>
<accession>A0ABN5WNU9</accession>
<keyword evidence="1" id="KW-0472">Membrane</keyword>
<dbReference type="Proteomes" id="UP000289555">
    <property type="component" value="Chromosome"/>
</dbReference>
<feature type="transmembrane region" description="Helical" evidence="1">
    <location>
        <begin position="53"/>
        <end position="71"/>
    </location>
</feature>
<evidence type="ECO:0000313" key="3">
    <source>
        <dbReference type="Proteomes" id="UP000289555"/>
    </source>
</evidence>
<dbReference type="EMBL" id="AP019416">
    <property type="protein sequence ID" value="BBI48641.1"/>
    <property type="molecule type" value="Genomic_DNA"/>
</dbReference>
<protein>
    <submittedName>
        <fullName evidence="2">Uncharacterized protein</fullName>
    </submittedName>
</protein>
<keyword evidence="1" id="KW-1133">Transmembrane helix</keyword>